<dbReference type="KEGG" id="tbg:TbgDal_X1890"/>
<proteinExistence type="predicted"/>
<protein>
    <recommendedName>
        <fullName evidence="6">Leucyl/phenylalanyl-tRNA protein transferase</fullName>
    </recommendedName>
</protein>
<dbReference type="Gene3D" id="3.40.630.70">
    <property type="entry name" value="Leucyl/phenylalanyl-tRNA-protein transferase, C-terminal domain"/>
    <property type="match status" value="1"/>
</dbReference>
<dbReference type="PANTHER" id="PTHR30098:SF2">
    <property type="entry name" value="LEUCYL_PHENYLALANYL-TRNA--PROTEIN TRANSFERASE"/>
    <property type="match status" value="1"/>
</dbReference>
<name>D0A1G6_TRYB9</name>
<reference evidence="5" key="1">
    <citation type="journal article" date="2010" name="PLoS Negl. Trop. Dis.">
        <title>The genome sequence of Trypanosoma brucei gambiense, causative agent of chronic human african trypanosomiasis.</title>
        <authorList>
            <person name="Jackson A.P."/>
            <person name="Sanders M."/>
            <person name="Berry A."/>
            <person name="McQuillan J."/>
            <person name="Aslett M.A."/>
            <person name="Quail M.A."/>
            <person name="Chukualim B."/>
            <person name="Capewell P."/>
            <person name="MacLeod A."/>
            <person name="Melville S.E."/>
            <person name="Gibson W."/>
            <person name="Barry J.D."/>
            <person name="Berriman M."/>
            <person name="Hertz-Fowler C."/>
        </authorList>
    </citation>
    <scope>NUCLEOTIDE SEQUENCE [LARGE SCALE GENOMIC DNA]</scope>
    <source>
        <strain evidence="5">MHOM/CI/86/DAL972</strain>
    </source>
</reference>
<dbReference type="Proteomes" id="UP000002316">
    <property type="component" value="Chromosome 10"/>
</dbReference>
<dbReference type="GO" id="GO:0008914">
    <property type="term" value="F:leucyl-tRNA--protein transferase activity"/>
    <property type="evidence" value="ECO:0007669"/>
    <property type="project" value="InterPro"/>
</dbReference>
<dbReference type="InterPro" id="IPR042203">
    <property type="entry name" value="Leu/Phe-tRNA_Trfase_C"/>
</dbReference>
<dbReference type="EMBL" id="FN554973">
    <property type="protein sequence ID" value="CBH15108.1"/>
    <property type="molecule type" value="Genomic_DNA"/>
</dbReference>
<keyword evidence="2" id="KW-0808">Transferase</keyword>
<dbReference type="InterPro" id="IPR016181">
    <property type="entry name" value="Acyl_CoA_acyltransferase"/>
</dbReference>
<organism evidence="4 5">
    <name type="scientific">Trypanosoma brucei gambiense (strain MHOM/CI/86/DAL972)</name>
    <dbReference type="NCBI Taxonomy" id="679716"/>
    <lineage>
        <taxon>Eukaryota</taxon>
        <taxon>Discoba</taxon>
        <taxon>Euglenozoa</taxon>
        <taxon>Kinetoplastea</taxon>
        <taxon>Metakinetoplastina</taxon>
        <taxon>Trypanosomatida</taxon>
        <taxon>Trypanosomatidae</taxon>
        <taxon>Trypanosoma</taxon>
    </lineage>
</organism>
<sequence>MYQSTSLLFWFSWDEATSLMRHTTQHYRVKSEKVLPEAEMVSNEVSEAIKKKDVSVESSLSPSMAGALSMWYPRLRSADEIDSFVSRFLASGGENEMGFSTTFSPQIIDASCQRGVFPLAFDIGGSFVYGPKLHCQRYLTQLQSHVKGFPTGGDDDEGVFMVKRLQVSKKYTRERNLSTRAASYDVFVNRKEDVAPVLSLIHAQHGENWLCHGLRVCLVHMFVNSERYRTKIVFTAIRRHRHDVGTDAKTESSGGSAMCNRAHGDHVEAGDLVAAEVGFVVGDIYTSATGAYCASGAGTLQLAVVGEVMRSVGCKVWDLGMGMDYKVKGLGCVPFPRKRWLALVFERSQEGALSGFIDSKLREEFSRGVSVRQVLK</sequence>
<dbReference type="RefSeq" id="XP_011777374.1">
    <property type="nucleotide sequence ID" value="XM_011779072.1"/>
</dbReference>
<evidence type="ECO:0000313" key="5">
    <source>
        <dbReference type="Proteomes" id="UP000002316"/>
    </source>
</evidence>
<keyword evidence="1" id="KW-0963">Cytoplasm</keyword>
<dbReference type="SUPFAM" id="SSF55729">
    <property type="entry name" value="Acyl-CoA N-acyltransferases (Nat)"/>
    <property type="match status" value="1"/>
</dbReference>
<dbReference type="PANTHER" id="PTHR30098">
    <property type="entry name" value="LEUCYL/PHENYLALANYL-TRNA--PROTEIN TRANSFERASE"/>
    <property type="match status" value="1"/>
</dbReference>
<dbReference type="InterPro" id="IPR004616">
    <property type="entry name" value="Leu/Phe-tRNA_Trfase"/>
</dbReference>
<dbReference type="AlphaFoldDB" id="D0A1G6"/>
<dbReference type="FunFam" id="3.40.630.70:FF:000006">
    <property type="entry name" value="Hypothetical_protein_-_conserved"/>
    <property type="match status" value="1"/>
</dbReference>
<evidence type="ECO:0000256" key="1">
    <source>
        <dbReference type="ARBA" id="ARBA00022490"/>
    </source>
</evidence>
<dbReference type="VEuPathDB" id="TriTrypDB:Tbg972.10.1890"/>
<accession>D0A1G6</accession>
<evidence type="ECO:0000256" key="2">
    <source>
        <dbReference type="ARBA" id="ARBA00022679"/>
    </source>
</evidence>
<dbReference type="GO" id="GO:0005737">
    <property type="term" value="C:cytoplasm"/>
    <property type="evidence" value="ECO:0007669"/>
    <property type="project" value="TreeGrafter"/>
</dbReference>
<evidence type="ECO:0008006" key="6">
    <source>
        <dbReference type="Google" id="ProtNLM"/>
    </source>
</evidence>
<evidence type="ECO:0000313" key="4">
    <source>
        <dbReference type="EMBL" id="CBH15108.1"/>
    </source>
</evidence>
<keyword evidence="3" id="KW-0012">Acyltransferase</keyword>
<evidence type="ECO:0000256" key="3">
    <source>
        <dbReference type="ARBA" id="ARBA00023315"/>
    </source>
</evidence>
<dbReference type="OrthoDB" id="2122564at2759"/>
<dbReference type="GeneID" id="23865142"/>
<gene>
    <name evidence="4" type="ORF">TbgDal_X1890</name>
</gene>
<dbReference type="GO" id="GO:0030163">
    <property type="term" value="P:protein catabolic process"/>
    <property type="evidence" value="ECO:0007669"/>
    <property type="project" value="InterPro"/>
</dbReference>